<feature type="transmembrane region" description="Helical" evidence="1">
    <location>
        <begin position="6"/>
        <end position="25"/>
    </location>
</feature>
<evidence type="ECO:0000313" key="3">
    <source>
        <dbReference type="Proteomes" id="UP000050384"/>
    </source>
</evidence>
<evidence type="ECO:0000256" key="1">
    <source>
        <dbReference type="SAM" id="Phobius"/>
    </source>
</evidence>
<dbReference type="EMBL" id="LJRI01000585">
    <property type="protein sequence ID" value="KPY96106.1"/>
    <property type="molecule type" value="Genomic_DNA"/>
</dbReference>
<keyword evidence="1" id="KW-1133">Transmembrane helix</keyword>
<accession>A0A0Q0C1E7</accession>
<proteinExistence type="predicted"/>
<evidence type="ECO:0000313" key="2">
    <source>
        <dbReference type="EMBL" id="KPY96106.1"/>
    </source>
</evidence>
<keyword evidence="1" id="KW-0812">Transmembrane</keyword>
<comment type="caution">
    <text evidence="2">The sequence shown here is derived from an EMBL/GenBank/DDBJ whole genome shotgun (WGS) entry which is preliminary data.</text>
</comment>
<dbReference type="RefSeq" id="WP_057426949.1">
    <property type="nucleotide sequence ID" value="NZ_LJRI01000585.1"/>
</dbReference>
<reference evidence="2 3" key="1">
    <citation type="submission" date="2015-09" db="EMBL/GenBank/DDBJ databases">
        <title>Genome announcement of multiple Pseudomonas syringae strains.</title>
        <authorList>
            <person name="Thakur S."/>
            <person name="Wang P.W."/>
            <person name="Gong Y."/>
            <person name="Weir B.S."/>
            <person name="Guttman D.S."/>
        </authorList>
    </citation>
    <scope>NUCLEOTIDE SEQUENCE [LARGE SCALE GENOMIC DNA]</scope>
    <source>
        <strain evidence="2 3">ICMP16929</strain>
    </source>
</reference>
<dbReference type="AlphaFoldDB" id="A0A0Q0C1E7"/>
<gene>
    <name evidence="2" type="ORF">ALO94_00924</name>
</gene>
<keyword evidence="1" id="KW-0472">Membrane</keyword>
<sequence>MEITLFTTAMLLIILLIDAWIIYSVSRSKKSGSVKAAWAALVLMAPVIGWAIWGVAGPRGVVRSPSSPEHSKG</sequence>
<name>A0A0Q0C1E7_PSESX</name>
<dbReference type="PATRIC" id="fig|264459.3.peg.1602"/>
<protein>
    <submittedName>
        <fullName evidence="2">Phospholipase D-nuclease domain protein</fullName>
    </submittedName>
</protein>
<organism evidence="2 3">
    <name type="scientific">Pseudomonas syringae pv. spinaceae</name>
    <dbReference type="NCBI Taxonomy" id="264459"/>
    <lineage>
        <taxon>Bacteria</taxon>
        <taxon>Pseudomonadati</taxon>
        <taxon>Pseudomonadota</taxon>
        <taxon>Gammaproteobacteria</taxon>
        <taxon>Pseudomonadales</taxon>
        <taxon>Pseudomonadaceae</taxon>
        <taxon>Pseudomonas</taxon>
        <taxon>Pseudomonas syringae</taxon>
    </lineage>
</organism>
<dbReference type="Proteomes" id="UP000050384">
    <property type="component" value="Unassembled WGS sequence"/>
</dbReference>
<feature type="transmembrane region" description="Helical" evidence="1">
    <location>
        <begin position="37"/>
        <end position="56"/>
    </location>
</feature>